<sequence>MNINSIPMLNGINFKSWQENFMVVLKVVDLDLALRIDPPTLTNESTSNERKKRSNSMCMMVMNKAIIETFRGTMSDKITTVKEFMVNIDKNSL</sequence>
<dbReference type="AlphaFoldDB" id="A0A9D3W5P8"/>
<protein>
    <submittedName>
        <fullName evidence="1">Uncharacterized protein</fullName>
    </submittedName>
</protein>
<keyword evidence="2" id="KW-1185">Reference proteome</keyword>
<dbReference type="OrthoDB" id="1722863at2759"/>
<reference evidence="1 2" key="1">
    <citation type="journal article" date="2021" name="Plant Biotechnol. J.">
        <title>Multi-omics assisted identification of the key and species-specific regulatory components of drought-tolerant mechanisms in Gossypium stocksii.</title>
        <authorList>
            <person name="Yu D."/>
            <person name="Ke L."/>
            <person name="Zhang D."/>
            <person name="Wu Y."/>
            <person name="Sun Y."/>
            <person name="Mei J."/>
            <person name="Sun J."/>
            <person name="Sun Y."/>
        </authorList>
    </citation>
    <scope>NUCLEOTIDE SEQUENCE [LARGE SCALE GENOMIC DNA]</scope>
    <source>
        <strain evidence="2">cv. E1</strain>
        <tissue evidence="1">Leaf</tissue>
    </source>
</reference>
<dbReference type="Proteomes" id="UP000828251">
    <property type="component" value="Unassembled WGS sequence"/>
</dbReference>
<evidence type="ECO:0000313" key="1">
    <source>
        <dbReference type="EMBL" id="KAH1113511.1"/>
    </source>
</evidence>
<evidence type="ECO:0000313" key="2">
    <source>
        <dbReference type="Proteomes" id="UP000828251"/>
    </source>
</evidence>
<accession>A0A9D3W5P8</accession>
<gene>
    <name evidence="1" type="ORF">J1N35_006889</name>
</gene>
<comment type="caution">
    <text evidence="1">The sequence shown here is derived from an EMBL/GenBank/DDBJ whole genome shotgun (WGS) entry which is preliminary data.</text>
</comment>
<proteinExistence type="predicted"/>
<dbReference type="EMBL" id="JAIQCV010000003">
    <property type="protein sequence ID" value="KAH1113511.1"/>
    <property type="molecule type" value="Genomic_DNA"/>
</dbReference>
<name>A0A9D3W5P8_9ROSI</name>
<organism evidence="1 2">
    <name type="scientific">Gossypium stocksii</name>
    <dbReference type="NCBI Taxonomy" id="47602"/>
    <lineage>
        <taxon>Eukaryota</taxon>
        <taxon>Viridiplantae</taxon>
        <taxon>Streptophyta</taxon>
        <taxon>Embryophyta</taxon>
        <taxon>Tracheophyta</taxon>
        <taxon>Spermatophyta</taxon>
        <taxon>Magnoliopsida</taxon>
        <taxon>eudicotyledons</taxon>
        <taxon>Gunneridae</taxon>
        <taxon>Pentapetalae</taxon>
        <taxon>rosids</taxon>
        <taxon>malvids</taxon>
        <taxon>Malvales</taxon>
        <taxon>Malvaceae</taxon>
        <taxon>Malvoideae</taxon>
        <taxon>Gossypium</taxon>
    </lineage>
</organism>